<evidence type="ECO:0000313" key="2">
    <source>
        <dbReference type="EMBL" id="MFC5504108.1"/>
    </source>
</evidence>
<sequence length="137" mass="14756">MTFLAGYLIFLVVFGVIDVIWLSLMAGALYRPTLGDALLERIRWAPALLFYFAFPAGLIHFALMPALAGGSPMAAFVNGALLGLLAYGTYDLTNYATLRRWTLTITLADLVYGSLVAGVSTLAAYAGVVAMRGWGWL</sequence>
<protein>
    <submittedName>
        <fullName evidence="2">DUF2177 family protein</fullName>
    </submittedName>
</protein>
<dbReference type="RefSeq" id="WP_066725492.1">
    <property type="nucleotide sequence ID" value="NZ_JBHSLU010000004.1"/>
</dbReference>
<organism evidence="2 3">
    <name type="scientific">Bosea massiliensis</name>
    <dbReference type="NCBI Taxonomy" id="151419"/>
    <lineage>
        <taxon>Bacteria</taxon>
        <taxon>Pseudomonadati</taxon>
        <taxon>Pseudomonadota</taxon>
        <taxon>Alphaproteobacteria</taxon>
        <taxon>Hyphomicrobiales</taxon>
        <taxon>Boseaceae</taxon>
        <taxon>Bosea</taxon>
    </lineage>
</organism>
<dbReference type="Proteomes" id="UP001596060">
    <property type="component" value="Unassembled WGS sequence"/>
</dbReference>
<gene>
    <name evidence="2" type="ORF">ACFPN9_02410</name>
</gene>
<dbReference type="Pfam" id="PF09945">
    <property type="entry name" value="DUF2177"/>
    <property type="match status" value="1"/>
</dbReference>
<keyword evidence="3" id="KW-1185">Reference proteome</keyword>
<feature type="transmembrane region" description="Helical" evidence="1">
    <location>
        <begin position="6"/>
        <end position="30"/>
    </location>
</feature>
<dbReference type="InterPro" id="IPR018687">
    <property type="entry name" value="DUF2177_membr"/>
</dbReference>
<feature type="transmembrane region" description="Helical" evidence="1">
    <location>
        <begin position="69"/>
        <end position="90"/>
    </location>
</feature>
<evidence type="ECO:0000256" key="1">
    <source>
        <dbReference type="SAM" id="Phobius"/>
    </source>
</evidence>
<accession>A0ABW0NVM8</accession>
<dbReference type="EMBL" id="JBHSLU010000004">
    <property type="protein sequence ID" value="MFC5504108.1"/>
    <property type="molecule type" value="Genomic_DNA"/>
</dbReference>
<keyword evidence="1" id="KW-1133">Transmembrane helix</keyword>
<keyword evidence="1" id="KW-0812">Transmembrane</keyword>
<name>A0ABW0NVM8_9HYPH</name>
<feature type="transmembrane region" description="Helical" evidence="1">
    <location>
        <begin position="42"/>
        <end position="63"/>
    </location>
</feature>
<proteinExistence type="predicted"/>
<keyword evidence="1" id="KW-0472">Membrane</keyword>
<feature type="transmembrane region" description="Helical" evidence="1">
    <location>
        <begin position="110"/>
        <end position="131"/>
    </location>
</feature>
<evidence type="ECO:0000313" key="3">
    <source>
        <dbReference type="Proteomes" id="UP001596060"/>
    </source>
</evidence>
<comment type="caution">
    <text evidence="2">The sequence shown here is derived from an EMBL/GenBank/DDBJ whole genome shotgun (WGS) entry which is preliminary data.</text>
</comment>
<reference evidence="3" key="1">
    <citation type="journal article" date="2019" name="Int. J. Syst. Evol. Microbiol.">
        <title>The Global Catalogue of Microorganisms (GCM) 10K type strain sequencing project: providing services to taxonomists for standard genome sequencing and annotation.</title>
        <authorList>
            <consortium name="The Broad Institute Genomics Platform"/>
            <consortium name="The Broad Institute Genome Sequencing Center for Infectious Disease"/>
            <person name="Wu L."/>
            <person name="Ma J."/>
        </authorList>
    </citation>
    <scope>NUCLEOTIDE SEQUENCE [LARGE SCALE GENOMIC DNA]</scope>
    <source>
        <strain evidence="3">CCUG 43117</strain>
    </source>
</reference>